<reference evidence="3 4" key="1">
    <citation type="journal article" date="2022" name="Nat. Plants">
        <title>Genomes of leafy and leafless Platanthera orchids illuminate the evolution of mycoheterotrophy.</title>
        <authorList>
            <person name="Li M.H."/>
            <person name="Liu K.W."/>
            <person name="Li Z."/>
            <person name="Lu H.C."/>
            <person name="Ye Q.L."/>
            <person name="Zhang D."/>
            <person name="Wang J.Y."/>
            <person name="Li Y.F."/>
            <person name="Zhong Z.M."/>
            <person name="Liu X."/>
            <person name="Yu X."/>
            <person name="Liu D.K."/>
            <person name="Tu X.D."/>
            <person name="Liu B."/>
            <person name="Hao Y."/>
            <person name="Liao X.Y."/>
            <person name="Jiang Y.T."/>
            <person name="Sun W.H."/>
            <person name="Chen J."/>
            <person name="Chen Y.Q."/>
            <person name="Ai Y."/>
            <person name="Zhai J.W."/>
            <person name="Wu S.S."/>
            <person name="Zhou Z."/>
            <person name="Hsiao Y.Y."/>
            <person name="Wu W.L."/>
            <person name="Chen Y.Y."/>
            <person name="Lin Y.F."/>
            <person name="Hsu J.L."/>
            <person name="Li C.Y."/>
            <person name="Wang Z.W."/>
            <person name="Zhao X."/>
            <person name="Zhong W.Y."/>
            <person name="Ma X.K."/>
            <person name="Ma L."/>
            <person name="Huang J."/>
            <person name="Chen G.Z."/>
            <person name="Huang M.Z."/>
            <person name="Huang L."/>
            <person name="Peng D.H."/>
            <person name="Luo Y.B."/>
            <person name="Zou S.Q."/>
            <person name="Chen S.P."/>
            <person name="Lan S."/>
            <person name="Tsai W.C."/>
            <person name="Van de Peer Y."/>
            <person name="Liu Z.J."/>
        </authorList>
    </citation>
    <scope>NUCLEOTIDE SEQUENCE [LARGE SCALE GENOMIC DNA]</scope>
    <source>
        <strain evidence="3">Lor287</strain>
    </source>
</reference>
<comment type="caution">
    <text evidence="3">The sequence shown here is derived from an EMBL/GenBank/DDBJ whole genome shotgun (WGS) entry which is preliminary data.</text>
</comment>
<feature type="region of interest" description="Disordered" evidence="1">
    <location>
        <begin position="155"/>
        <end position="174"/>
    </location>
</feature>
<dbReference type="SUPFAM" id="SSF57756">
    <property type="entry name" value="Retrovirus zinc finger-like domains"/>
    <property type="match status" value="1"/>
</dbReference>
<dbReference type="Pfam" id="PF14223">
    <property type="entry name" value="Retrotran_gag_2"/>
    <property type="match status" value="1"/>
</dbReference>
<sequence length="364" mass="41724">MNRSACGLIRNCLTQEIKYRVMLETCAGNLWSTLENKYLTKNMENRLYMKRRLYRFQMRHGVSIDEHLSEFTKLLADLLNLDEDVGDENKTLLLNSLPDEYENFTMSLIHGKEVLKYSEVSTTLLKHKFRRRDKELSKTESAEALVSHRGRYEKKNWHKKTNNSTQKHGNSRGRSLERNQCEFCLETGHWKKDCPKLKEKNKRLSSEAKAILLRRLLVVSLDTGAVSMDNDKTCRTIGVESILVRMHDGAVRELTEVRHVPDIRKNLLSVGALEAKGYKIVIEEGVLKISRGALVFMRGVRHHNLYYLQGNTVTGTVAVADDSLDANILWHMRLAHGGEASLQALSRQGLIKGAKNCKLDFCEH</sequence>
<name>A0AAP0GE53_9ASPA</name>
<dbReference type="AlphaFoldDB" id="A0AAP0GE53"/>
<dbReference type="InterPro" id="IPR054722">
    <property type="entry name" value="PolX-like_BBD"/>
</dbReference>
<evidence type="ECO:0000256" key="1">
    <source>
        <dbReference type="SAM" id="MobiDB-lite"/>
    </source>
</evidence>
<accession>A0AAP0GE53</accession>
<dbReference type="EMBL" id="JBBWWQ010000002">
    <property type="protein sequence ID" value="KAK8954443.1"/>
    <property type="molecule type" value="Genomic_DNA"/>
</dbReference>
<dbReference type="Gene3D" id="4.10.60.10">
    <property type="entry name" value="Zinc finger, CCHC-type"/>
    <property type="match status" value="1"/>
</dbReference>
<keyword evidence="4" id="KW-1185">Reference proteome</keyword>
<evidence type="ECO:0000259" key="2">
    <source>
        <dbReference type="SMART" id="SM00343"/>
    </source>
</evidence>
<dbReference type="GO" id="GO:0003676">
    <property type="term" value="F:nucleic acid binding"/>
    <property type="evidence" value="ECO:0007669"/>
    <property type="project" value="InterPro"/>
</dbReference>
<dbReference type="PANTHER" id="PTHR47592:SF27">
    <property type="entry name" value="OS08G0421700 PROTEIN"/>
    <property type="match status" value="1"/>
</dbReference>
<evidence type="ECO:0000313" key="3">
    <source>
        <dbReference type="EMBL" id="KAK8954443.1"/>
    </source>
</evidence>
<dbReference type="Proteomes" id="UP001418222">
    <property type="component" value="Unassembled WGS sequence"/>
</dbReference>
<dbReference type="InterPro" id="IPR025724">
    <property type="entry name" value="GAG-pre-integrase_dom"/>
</dbReference>
<protein>
    <recommendedName>
        <fullName evidence="2">CCHC-type domain-containing protein</fullName>
    </recommendedName>
</protein>
<dbReference type="SMART" id="SM00343">
    <property type="entry name" value="ZnF_C2HC"/>
    <property type="match status" value="1"/>
</dbReference>
<dbReference type="Pfam" id="PF22936">
    <property type="entry name" value="Pol_BBD"/>
    <property type="match status" value="1"/>
</dbReference>
<dbReference type="InterPro" id="IPR001878">
    <property type="entry name" value="Znf_CCHC"/>
</dbReference>
<dbReference type="Pfam" id="PF13976">
    <property type="entry name" value="gag_pre-integrs"/>
    <property type="match status" value="1"/>
</dbReference>
<dbReference type="InterPro" id="IPR036875">
    <property type="entry name" value="Znf_CCHC_sf"/>
</dbReference>
<proteinExistence type="predicted"/>
<dbReference type="PANTHER" id="PTHR47592">
    <property type="entry name" value="PBF68 PROTEIN"/>
    <property type="match status" value="1"/>
</dbReference>
<gene>
    <name evidence="3" type="ORF">KSP39_PZI002550</name>
</gene>
<feature type="domain" description="CCHC-type" evidence="2">
    <location>
        <begin position="180"/>
        <end position="196"/>
    </location>
</feature>
<dbReference type="GO" id="GO:0008270">
    <property type="term" value="F:zinc ion binding"/>
    <property type="evidence" value="ECO:0007669"/>
    <property type="project" value="InterPro"/>
</dbReference>
<evidence type="ECO:0000313" key="4">
    <source>
        <dbReference type="Proteomes" id="UP001418222"/>
    </source>
</evidence>
<organism evidence="3 4">
    <name type="scientific">Platanthera zijinensis</name>
    <dbReference type="NCBI Taxonomy" id="2320716"/>
    <lineage>
        <taxon>Eukaryota</taxon>
        <taxon>Viridiplantae</taxon>
        <taxon>Streptophyta</taxon>
        <taxon>Embryophyta</taxon>
        <taxon>Tracheophyta</taxon>
        <taxon>Spermatophyta</taxon>
        <taxon>Magnoliopsida</taxon>
        <taxon>Liliopsida</taxon>
        <taxon>Asparagales</taxon>
        <taxon>Orchidaceae</taxon>
        <taxon>Orchidoideae</taxon>
        <taxon>Orchideae</taxon>
        <taxon>Orchidinae</taxon>
        <taxon>Platanthera</taxon>
    </lineage>
</organism>